<dbReference type="Proteomes" id="UP000664277">
    <property type="component" value="Unassembled WGS sequence"/>
</dbReference>
<feature type="domain" description="Peptidase A2" evidence="8">
    <location>
        <begin position="175"/>
        <end position="255"/>
    </location>
</feature>
<organism evidence="9 10">
    <name type="scientific">Candidatus Obscuribacter phosphatis</name>
    <dbReference type="NCBI Taxonomy" id="1906157"/>
    <lineage>
        <taxon>Bacteria</taxon>
        <taxon>Bacillati</taxon>
        <taxon>Candidatus Melainabacteria</taxon>
        <taxon>Candidatus Obscuribacterales</taxon>
        <taxon>Candidatus Obscuribacteraceae</taxon>
        <taxon>Candidatus Obscuribacter</taxon>
    </lineage>
</organism>
<dbReference type="InterPro" id="IPR019734">
    <property type="entry name" value="TPR_rpt"/>
</dbReference>
<keyword evidence="4" id="KW-0378">Hydrolase</keyword>
<evidence type="ECO:0000256" key="4">
    <source>
        <dbReference type="ARBA" id="ARBA00022801"/>
    </source>
</evidence>
<dbReference type="PROSITE" id="PS50175">
    <property type="entry name" value="ASP_PROT_RETROV"/>
    <property type="match status" value="1"/>
</dbReference>
<keyword evidence="5" id="KW-0802">TPR repeat</keyword>
<comment type="caution">
    <text evidence="9">The sequence shown here is derived from an EMBL/GenBank/DDBJ whole genome shotgun (WGS) entry which is preliminary data.</text>
</comment>
<dbReference type="PROSITE" id="PS50005">
    <property type="entry name" value="TPR"/>
    <property type="match status" value="1"/>
</dbReference>
<sequence>MKPSFSRSALIAIAASLSVHVAIAVPRALSAPAASGDPYATGVKLLTARQFAPALQQFNQAIKVNPRNAMAYYYIGLAKHYQGDRAGAMEAYSKVVSDFSGSDACNLALRGMQSIDPTILQQLGLAGGGGGGRSRPNSSGAVSSGDDIVPNESRVNFTKEHNCMILDGRVNGRSTRMMFDTGAENVVLGMNHIRDMGLNLGKSTQSVNVFGTGSGGPKKAAVYNIELSVGNIIRKNFPVIVQDEMDNYPIIGQSFLYDLKFSVDNNNNSITFQKRTGQTSSQPITANDVPFERQGKELMVMTQVDGRNVPMWFDTGASWITFTQSQAQACGITVPDDAREMSTKGVAGTSRTRFTRVRSIKLGPVEKRDVEVGVVDHSAQPYPLLGGNFLQDQQYSIDYDRGVIHFGRH</sequence>
<dbReference type="GO" id="GO:0004190">
    <property type="term" value="F:aspartic-type endopeptidase activity"/>
    <property type="evidence" value="ECO:0007669"/>
    <property type="project" value="UniProtKB-KW"/>
</dbReference>
<feature type="region of interest" description="Disordered" evidence="6">
    <location>
        <begin position="126"/>
        <end position="150"/>
    </location>
</feature>
<gene>
    <name evidence="9" type="ORF">J0M35_08960</name>
</gene>
<evidence type="ECO:0000256" key="3">
    <source>
        <dbReference type="ARBA" id="ARBA00022750"/>
    </source>
</evidence>
<dbReference type="Gene3D" id="1.25.40.10">
    <property type="entry name" value="Tetratricopeptide repeat domain"/>
    <property type="match status" value="1"/>
</dbReference>
<evidence type="ECO:0000313" key="10">
    <source>
        <dbReference type="Proteomes" id="UP000664277"/>
    </source>
</evidence>
<dbReference type="InterPro" id="IPR011990">
    <property type="entry name" value="TPR-like_helical_dom_sf"/>
</dbReference>
<evidence type="ECO:0000256" key="6">
    <source>
        <dbReference type="SAM" id="MobiDB-lite"/>
    </source>
</evidence>
<name>A0A8J7PFN3_9BACT</name>
<dbReference type="InterPro" id="IPR001995">
    <property type="entry name" value="Peptidase_A2_cat"/>
</dbReference>
<feature type="signal peptide" evidence="7">
    <location>
        <begin position="1"/>
        <end position="24"/>
    </location>
</feature>
<dbReference type="SUPFAM" id="SSF50630">
    <property type="entry name" value="Acid proteases"/>
    <property type="match status" value="2"/>
</dbReference>
<protein>
    <submittedName>
        <fullName evidence="9">Retroviral-like aspartic protease family protein</fullName>
    </submittedName>
</protein>
<dbReference type="PANTHER" id="PTHR12917:SF1">
    <property type="entry name" value="AT13091P"/>
    <property type="match status" value="1"/>
</dbReference>
<dbReference type="Pfam" id="PF13975">
    <property type="entry name" value="gag-asp_proteas"/>
    <property type="match status" value="2"/>
</dbReference>
<dbReference type="Gene3D" id="2.40.70.10">
    <property type="entry name" value="Acid Proteases"/>
    <property type="match status" value="2"/>
</dbReference>
<evidence type="ECO:0000256" key="5">
    <source>
        <dbReference type="PROSITE-ProRule" id="PRU00339"/>
    </source>
</evidence>
<keyword evidence="2 9" id="KW-0645">Protease</keyword>
<comment type="similarity">
    <text evidence="1">Belongs to the DDI1 family.</text>
</comment>
<keyword evidence="3" id="KW-0064">Aspartyl protease</keyword>
<proteinExistence type="inferred from homology"/>
<dbReference type="PANTHER" id="PTHR12917">
    <property type="entry name" value="ASPARTYL PROTEASE DDI-RELATED"/>
    <property type="match status" value="1"/>
</dbReference>
<dbReference type="EMBL" id="JAFLCK010000010">
    <property type="protein sequence ID" value="MBN8660477.1"/>
    <property type="molecule type" value="Genomic_DNA"/>
</dbReference>
<dbReference type="GO" id="GO:0006508">
    <property type="term" value="P:proteolysis"/>
    <property type="evidence" value="ECO:0007669"/>
    <property type="project" value="UniProtKB-KW"/>
</dbReference>
<feature type="chain" id="PRO_5035169085" evidence="7">
    <location>
        <begin position="25"/>
        <end position="409"/>
    </location>
</feature>
<accession>A0A8J7PFN3</accession>
<evidence type="ECO:0000313" key="9">
    <source>
        <dbReference type="EMBL" id="MBN8660477.1"/>
    </source>
</evidence>
<feature type="repeat" description="TPR" evidence="5">
    <location>
        <begin position="35"/>
        <end position="68"/>
    </location>
</feature>
<dbReference type="InterPro" id="IPR021109">
    <property type="entry name" value="Peptidase_aspartic_dom_sf"/>
</dbReference>
<evidence type="ECO:0000259" key="8">
    <source>
        <dbReference type="PROSITE" id="PS50175"/>
    </source>
</evidence>
<evidence type="ECO:0000256" key="7">
    <source>
        <dbReference type="SAM" id="SignalP"/>
    </source>
</evidence>
<dbReference type="AlphaFoldDB" id="A0A8J7PFN3"/>
<reference evidence="9" key="1">
    <citation type="submission" date="2021-02" db="EMBL/GenBank/DDBJ databases">
        <title>Genome-Resolved Metagenomics of a Microbial Community Performing Photosynthetic Biological Nutrient Removal.</title>
        <authorList>
            <person name="Mcdaniel E.A."/>
        </authorList>
    </citation>
    <scope>NUCLEOTIDE SEQUENCE</scope>
    <source>
        <strain evidence="9">UWPOB_OBS1</strain>
    </source>
</reference>
<dbReference type="InterPro" id="IPR034122">
    <property type="entry name" value="Retropepsin-like_bacterial"/>
</dbReference>
<evidence type="ECO:0000256" key="2">
    <source>
        <dbReference type="ARBA" id="ARBA00022670"/>
    </source>
</evidence>
<dbReference type="CDD" id="cd05483">
    <property type="entry name" value="retropepsin_like_bacteria"/>
    <property type="match status" value="2"/>
</dbReference>
<evidence type="ECO:0000256" key="1">
    <source>
        <dbReference type="ARBA" id="ARBA00009136"/>
    </source>
</evidence>
<dbReference type="SUPFAM" id="SSF48452">
    <property type="entry name" value="TPR-like"/>
    <property type="match status" value="1"/>
</dbReference>
<keyword evidence="7" id="KW-0732">Signal</keyword>